<organism evidence="1 2">
    <name type="scientific">Roseinatronobacter monicus</name>
    <dbReference type="NCBI Taxonomy" id="393481"/>
    <lineage>
        <taxon>Bacteria</taxon>
        <taxon>Pseudomonadati</taxon>
        <taxon>Pseudomonadota</taxon>
        <taxon>Alphaproteobacteria</taxon>
        <taxon>Rhodobacterales</taxon>
        <taxon>Paracoccaceae</taxon>
        <taxon>Roseinatronobacter</taxon>
    </lineage>
</organism>
<name>A0A543K9F2_9RHOB</name>
<reference evidence="1 2" key="1">
    <citation type="submission" date="2019-06" db="EMBL/GenBank/DDBJ databases">
        <title>Genomic Encyclopedia of Archaeal and Bacterial Type Strains, Phase II (KMG-II): from individual species to whole genera.</title>
        <authorList>
            <person name="Goeker M."/>
        </authorList>
    </citation>
    <scope>NUCLEOTIDE SEQUENCE [LARGE SCALE GENOMIC DNA]</scope>
    <source>
        <strain evidence="1 2">DSM 18423</strain>
    </source>
</reference>
<gene>
    <name evidence="1" type="ORF">BD293_0285</name>
</gene>
<protein>
    <submittedName>
        <fullName evidence="1">Uncharacterized protein</fullName>
    </submittedName>
</protein>
<dbReference type="AlphaFoldDB" id="A0A543K9F2"/>
<sequence>MHFIAGLLNELPVTAGPCPHIAPPLRAFFTLTFINKFNPSRICLPVISDFPRRQRSVRTCLY</sequence>
<proteinExistence type="predicted"/>
<comment type="caution">
    <text evidence="1">The sequence shown here is derived from an EMBL/GenBank/DDBJ whole genome shotgun (WGS) entry which is preliminary data.</text>
</comment>
<dbReference type="EMBL" id="VFPT01000001">
    <property type="protein sequence ID" value="TQM91710.1"/>
    <property type="molecule type" value="Genomic_DNA"/>
</dbReference>
<evidence type="ECO:0000313" key="1">
    <source>
        <dbReference type="EMBL" id="TQM91710.1"/>
    </source>
</evidence>
<dbReference type="Proteomes" id="UP000320582">
    <property type="component" value="Unassembled WGS sequence"/>
</dbReference>
<accession>A0A543K9F2</accession>
<keyword evidence="2" id="KW-1185">Reference proteome</keyword>
<evidence type="ECO:0000313" key="2">
    <source>
        <dbReference type="Proteomes" id="UP000320582"/>
    </source>
</evidence>